<accession>A0AAD4M3L0</accession>
<gene>
    <name evidence="1" type="ORF">B0F90DRAFT_1668082</name>
</gene>
<comment type="caution">
    <text evidence="1">The sequence shown here is derived from an EMBL/GenBank/DDBJ whole genome shotgun (WGS) entry which is preliminary data.</text>
</comment>
<evidence type="ECO:0000313" key="2">
    <source>
        <dbReference type="Proteomes" id="UP001203297"/>
    </source>
</evidence>
<reference evidence="1" key="1">
    <citation type="journal article" date="2022" name="New Phytol.">
        <title>Evolutionary transition to the ectomycorrhizal habit in the genomes of a hyperdiverse lineage of mushroom-forming fungi.</title>
        <authorList>
            <person name="Looney B."/>
            <person name="Miyauchi S."/>
            <person name="Morin E."/>
            <person name="Drula E."/>
            <person name="Courty P.E."/>
            <person name="Kohler A."/>
            <person name="Kuo A."/>
            <person name="LaButti K."/>
            <person name="Pangilinan J."/>
            <person name="Lipzen A."/>
            <person name="Riley R."/>
            <person name="Andreopoulos W."/>
            <person name="He G."/>
            <person name="Johnson J."/>
            <person name="Nolan M."/>
            <person name="Tritt A."/>
            <person name="Barry K.W."/>
            <person name="Grigoriev I.V."/>
            <person name="Nagy L.G."/>
            <person name="Hibbett D."/>
            <person name="Henrissat B."/>
            <person name="Matheny P.B."/>
            <person name="Labbe J."/>
            <person name="Martin F.M."/>
        </authorList>
    </citation>
    <scope>NUCLEOTIDE SEQUENCE</scope>
    <source>
        <strain evidence="1">BPL690</strain>
    </source>
</reference>
<keyword evidence="2" id="KW-1185">Reference proteome</keyword>
<organism evidence="1 2">
    <name type="scientific">Multifurca ochricompacta</name>
    <dbReference type="NCBI Taxonomy" id="376703"/>
    <lineage>
        <taxon>Eukaryota</taxon>
        <taxon>Fungi</taxon>
        <taxon>Dikarya</taxon>
        <taxon>Basidiomycota</taxon>
        <taxon>Agaricomycotina</taxon>
        <taxon>Agaricomycetes</taxon>
        <taxon>Russulales</taxon>
        <taxon>Russulaceae</taxon>
        <taxon>Multifurca</taxon>
    </lineage>
</organism>
<dbReference type="AlphaFoldDB" id="A0AAD4M3L0"/>
<dbReference type="Proteomes" id="UP001203297">
    <property type="component" value="Unassembled WGS sequence"/>
</dbReference>
<evidence type="ECO:0000313" key="1">
    <source>
        <dbReference type="EMBL" id="KAI0300972.1"/>
    </source>
</evidence>
<sequence>MALHTSMTATTCCPMVHRVHRGASSLWTLQTQPLCLTSTSHSWAHKYDGYYLLPYGPEAHEYDGYYPLPYGPQSYTTSAQLAASTEQKCLALIRARGYTGGSGNGSVIVDLSADYCFEICAQPRHWGHLKQLACCHSIEKLHSICLLSW</sequence>
<name>A0AAD4M3L0_9AGAM</name>
<dbReference type="EMBL" id="WTXG01000016">
    <property type="protein sequence ID" value="KAI0300972.1"/>
    <property type="molecule type" value="Genomic_DNA"/>
</dbReference>
<protein>
    <submittedName>
        <fullName evidence="1">Uncharacterized protein</fullName>
    </submittedName>
</protein>
<proteinExistence type="predicted"/>